<dbReference type="SMART" id="SM00342">
    <property type="entry name" value="HTH_ARAC"/>
    <property type="match status" value="1"/>
</dbReference>
<dbReference type="InterPro" id="IPR018062">
    <property type="entry name" value="HTH_AraC-typ_CS"/>
</dbReference>
<dbReference type="InterPro" id="IPR014710">
    <property type="entry name" value="RmlC-like_jellyroll"/>
</dbReference>
<dbReference type="Pfam" id="PF12833">
    <property type="entry name" value="HTH_18"/>
    <property type="match status" value="1"/>
</dbReference>
<gene>
    <name evidence="5" type="ORF">GNP94_21190</name>
</gene>
<dbReference type="PANTHER" id="PTHR43280:SF2">
    <property type="entry name" value="HTH-TYPE TRANSCRIPTIONAL REGULATOR EXSA"/>
    <property type="match status" value="1"/>
</dbReference>
<dbReference type="SUPFAM" id="SSF46689">
    <property type="entry name" value="Homeodomain-like"/>
    <property type="match status" value="2"/>
</dbReference>
<evidence type="ECO:0000313" key="5">
    <source>
        <dbReference type="EMBL" id="MUG68493.1"/>
    </source>
</evidence>
<dbReference type="Proteomes" id="UP000435177">
    <property type="component" value="Unassembled WGS sequence"/>
</dbReference>
<organism evidence="5 6">
    <name type="scientific">Paenibacillus campinasensis</name>
    <dbReference type="NCBI Taxonomy" id="66347"/>
    <lineage>
        <taxon>Bacteria</taxon>
        <taxon>Bacillati</taxon>
        <taxon>Bacillota</taxon>
        <taxon>Bacilli</taxon>
        <taxon>Bacillales</taxon>
        <taxon>Paenibacillaceae</taxon>
        <taxon>Paenibacillus</taxon>
    </lineage>
</organism>
<accession>A0ABW9T5B6</accession>
<evidence type="ECO:0000256" key="2">
    <source>
        <dbReference type="ARBA" id="ARBA00023125"/>
    </source>
</evidence>
<comment type="caution">
    <text evidence="5">The sequence shown here is derived from an EMBL/GenBank/DDBJ whole genome shotgun (WGS) entry which is preliminary data.</text>
</comment>
<evidence type="ECO:0000256" key="1">
    <source>
        <dbReference type="ARBA" id="ARBA00023015"/>
    </source>
</evidence>
<dbReference type="InterPro" id="IPR009057">
    <property type="entry name" value="Homeodomain-like_sf"/>
</dbReference>
<dbReference type="InterPro" id="IPR018060">
    <property type="entry name" value="HTH_AraC"/>
</dbReference>
<protein>
    <submittedName>
        <fullName evidence="5">Helix-turn-helix domain-containing protein</fullName>
    </submittedName>
</protein>
<dbReference type="InterPro" id="IPR003313">
    <property type="entry name" value="AraC-bd"/>
</dbReference>
<keyword evidence="2" id="KW-0238">DNA-binding</keyword>
<dbReference type="InterPro" id="IPR020449">
    <property type="entry name" value="Tscrpt_reg_AraC-type_HTH"/>
</dbReference>
<evidence type="ECO:0000256" key="3">
    <source>
        <dbReference type="ARBA" id="ARBA00023163"/>
    </source>
</evidence>
<dbReference type="EMBL" id="WOAA01000027">
    <property type="protein sequence ID" value="MUG68493.1"/>
    <property type="molecule type" value="Genomic_DNA"/>
</dbReference>
<name>A0ABW9T5B6_9BACL</name>
<dbReference type="PROSITE" id="PS01124">
    <property type="entry name" value="HTH_ARAC_FAMILY_2"/>
    <property type="match status" value="1"/>
</dbReference>
<dbReference type="PRINTS" id="PR00032">
    <property type="entry name" value="HTHARAC"/>
</dbReference>
<reference evidence="5 6" key="1">
    <citation type="submission" date="2019-11" db="EMBL/GenBank/DDBJ databases">
        <title>Draft genome sequences of five Paenibacillus species of dairy origin.</title>
        <authorList>
            <person name="Olajide A.M."/>
            <person name="Chen S."/>
            <person name="Lapointe G."/>
        </authorList>
    </citation>
    <scope>NUCLEOTIDE SEQUENCE [LARGE SCALE GENOMIC DNA]</scope>
    <source>
        <strain evidence="5 6">3CS1</strain>
    </source>
</reference>
<keyword evidence="3" id="KW-0804">Transcription</keyword>
<keyword evidence="6" id="KW-1185">Reference proteome</keyword>
<sequence>MDRPQSILPDQIAFTHAAFPFTASTTRGIFIGAQRLHWHHALELNYIRSGTGYIVINGMRLSFKQGDLILINSNDLHRAYETDNLVMDVMMFEPSLLAIDLKYDPDLLLPFRALGTRFPHVVNADSPIYDELVLLFSRMMEENRIKGTSFMSLIRSDLIRFLSLANRHLTAPAQEKQRVPVPVRGMHALKEVLRTMELHFAYGWTLRELADLTHLSPSRFSALFQQVVGTSPHHYLIQLRLTHAVHLLETTDHKIIEIAESCGFRNLSNFNRLFKLHIGASPSEVRERAYTGAGGYPGPQLSRPDKQ</sequence>
<dbReference type="PROSITE" id="PS00041">
    <property type="entry name" value="HTH_ARAC_FAMILY_1"/>
    <property type="match status" value="1"/>
</dbReference>
<keyword evidence="1" id="KW-0805">Transcription regulation</keyword>
<dbReference type="SUPFAM" id="SSF51215">
    <property type="entry name" value="Regulatory protein AraC"/>
    <property type="match status" value="1"/>
</dbReference>
<dbReference type="Gene3D" id="1.10.10.60">
    <property type="entry name" value="Homeodomain-like"/>
    <property type="match status" value="2"/>
</dbReference>
<evidence type="ECO:0000313" key="6">
    <source>
        <dbReference type="Proteomes" id="UP000435177"/>
    </source>
</evidence>
<dbReference type="PANTHER" id="PTHR43280">
    <property type="entry name" value="ARAC-FAMILY TRANSCRIPTIONAL REGULATOR"/>
    <property type="match status" value="1"/>
</dbReference>
<dbReference type="Gene3D" id="2.60.120.10">
    <property type="entry name" value="Jelly Rolls"/>
    <property type="match status" value="1"/>
</dbReference>
<dbReference type="InterPro" id="IPR037923">
    <property type="entry name" value="HTH-like"/>
</dbReference>
<dbReference type="RefSeq" id="WP_155618928.1">
    <property type="nucleotide sequence ID" value="NZ_WOAA01000027.1"/>
</dbReference>
<dbReference type="Pfam" id="PF02311">
    <property type="entry name" value="AraC_binding"/>
    <property type="match status" value="1"/>
</dbReference>
<evidence type="ECO:0000259" key="4">
    <source>
        <dbReference type="PROSITE" id="PS01124"/>
    </source>
</evidence>
<proteinExistence type="predicted"/>
<feature type="domain" description="HTH araC/xylS-type" evidence="4">
    <location>
        <begin position="190"/>
        <end position="288"/>
    </location>
</feature>